<evidence type="ECO:0000313" key="4">
    <source>
        <dbReference type="Proteomes" id="UP000625316"/>
    </source>
</evidence>
<proteinExistence type="predicted"/>
<accession>A0A928VRL2</accession>
<dbReference type="AlphaFoldDB" id="A0A928VRL2"/>
<feature type="domain" description="DUF7309" evidence="2">
    <location>
        <begin position="153"/>
        <end position="242"/>
    </location>
</feature>
<dbReference type="RefSeq" id="WP_264326096.1">
    <property type="nucleotide sequence ID" value="NZ_JADEXQ010000057.1"/>
</dbReference>
<evidence type="ECO:0000259" key="2">
    <source>
        <dbReference type="Pfam" id="PF23988"/>
    </source>
</evidence>
<sequence>MSSRLTPATCKRLLKLPQIPNVWEVDRRPLQQGSYSVDLGADAEGDCILWVDGSQGLVRAMDVVQPEVGYEAVVRTLLRAIEYPHDPGNPARPQKVVVRNRELQFYLRSVLQDLDISLEYVPDLPLIEEIFRSFEQVAHNRPPELPPAYAATLRQQAEQLWKLAPWEVLADHQILAITVNHWDLETVYASVMGMLGMEFGVLLYRSLDSLQQFRERAVIDQAKDGMEEAFLEQDCLFLTYEAATSAPSRQPAPFLRLLKPEMQPVFGNLHPLEGLRSFLYDEEAIAFSAILEGLCRFTKAHRHKFTDQQFPEISSRYKVPTLSEQHVTLKFATQPDLAQRLYELADDDEVVMPLIQDDLIPENSYLSLGMITWDMVSTARSGVKHHQPGQAKEGGDGLPVIVVQTTQPKAKQMMATIATMGGLKGVCFNPGSDLLLGEAYDLGLLQAENGELHLFGEFLNDDPMHQSARTKWDQRCRKTQGYCGLVIAKGMKGASRGNPKVTDMMALYEITSLPPETLGIGVLEKQSIPGLESLDLAELESLEDDPTR</sequence>
<evidence type="ECO:0000313" key="3">
    <source>
        <dbReference type="EMBL" id="MBE9031267.1"/>
    </source>
</evidence>
<evidence type="ECO:0000259" key="1">
    <source>
        <dbReference type="Pfam" id="PF22007"/>
    </source>
</evidence>
<dbReference type="Proteomes" id="UP000625316">
    <property type="component" value="Unassembled WGS sequence"/>
</dbReference>
<organism evidence="3 4">
    <name type="scientific">Romeriopsis navalis LEGE 11480</name>
    <dbReference type="NCBI Taxonomy" id="2777977"/>
    <lineage>
        <taxon>Bacteria</taxon>
        <taxon>Bacillati</taxon>
        <taxon>Cyanobacteriota</taxon>
        <taxon>Cyanophyceae</taxon>
        <taxon>Leptolyngbyales</taxon>
        <taxon>Leptolyngbyaceae</taxon>
        <taxon>Romeriopsis</taxon>
        <taxon>Romeriopsis navalis</taxon>
    </lineage>
</organism>
<dbReference type="InterPro" id="IPR054216">
    <property type="entry name" value="DUF6930"/>
</dbReference>
<protein>
    <submittedName>
        <fullName evidence="3">Uncharacterized protein</fullName>
    </submittedName>
</protein>
<gene>
    <name evidence="3" type="ORF">IQ266_16150</name>
</gene>
<feature type="domain" description="DUF6930" evidence="1">
    <location>
        <begin position="9"/>
        <end position="135"/>
    </location>
</feature>
<dbReference type="EMBL" id="JADEXQ010000057">
    <property type="protein sequence ID" value="MBE9031267.1"/>
    <property type="molecule type" value="Genomic_DNA"/>
</dbReference>
<reference evidence="3" key="1">
    <citation type="submission" date="2020-10" db="EMBL/GenBank/DDBJ databases">
        <authorList>
            <person name="Castelo-Branco R."/>
            <person name="Eusebio N."/>
            <person name="Adriana R."/>
            <person name="Vieira A."/>
            <person name="Brugerolle De Fraissinette N."/>
            <person name="Rezende De Castro R."/>
            <person name="Schneider M.P."/>
            <person name="Vasconcelos V."/>
            <person name="Leao P.N."/>
        </authorList>
    </citation>
    <scope>NUCLEOTIDE SEQUENCE</scope>
    <source>
        <strain evidence="3">LEGE 11480</strain>
    </source>
</reference>
<name>A0A928VRL2_9CYAN</name>
<dbReference type="InterPro" id="IPR055733">
    <property type="entry name" value="DUF7309"/>
</dbReference>
<keyword evidence="4" id="KW-1185">Reference proteome</keyword>
<dbReference type="Pfam" id="PF22007">
    <property type="entry name" value="DUF6930"/>
    <property type="match status" value="1"/>
</dbReference>
<dbReference type="Pfam" id="PF23988">
    <property type="entry name" value="DUF7309"/>
    <property type="match status" value="1"/>
</dbReference>
<comment type="caution">
    <text evidence="3">The sequence shown here is derived from an EMBL/GenBank/DDBJ whole genome shotgun (WGS) entry which is preliminary data.</text>
</comment>